<evidence type="ECO:0000313" key="1">
    <source>
        <dbReference type="EMBL" id="CAK7335229.1"/>
    </source>
</evidence>
<dbReference type="Proteomes" id="UP001314170">
    <property type="component" value="Unassembled WGS sequence"/>
</dbReference>
<evidence type="ECO:0000313" key="2">
    <source>
        <dbReference type="Proteomes" id="UP001314170"/>
    </source>
</evidence>
<proteinExistence type="predicted"/>
<sequence>HMSFSNFHSNSFEMSSLITTNSAPALSLTSNQTNTTYTSFISSLITHNPSPKTPTTSQKIFIRNPIASSHVIPNHHELLYFPHYTSHKTRQGNYKAPSYTLN</sequence>
<name>A0AAV1RGX0_9ROSI</name>
<reference evidence="1 2" key="1">
    <citation type="submission" date="2024-01" db="EMBL/GenBank/DDBJ databases">
        <authorList>
            <person name="Waweru B."/>
        </authorList>
    </citation>
    <scope>NUCLEOTIDE SEQUENCE [LARGE SCALE GENOMIC DNA]</scope>
</reference>
<dbReference type="AlphaFoldDB" id="A0AAV1RGX0"/>
<accession>A0AAV1RGX0</accession>
<protein>
    <submittedName>
        <fullName evidence="1">Uncharacterized protein</fullName>
    </submittedName>
</protein>
<keyword evidence="2" id="KW-1185">Reference proteome</keyword>
<comment type="caution">
    <text evidence="1">The sequence shown here is derived from an EMBL/GenBank/DDBJ whole genome shotgun (WGS) entry which is preliminary data.</text>
</comment>
<gene>
    <name evidence="1" type="ORF">DCAF_LOCUS10274</name>
</gene>
<organism evidence="1 2">
    <name type="scientific">Dovyalis caffra</name>
    <dbReference type="NCBI Taxonomy" id="77055"/>
    <lineage>
        <taxon>Eukaryota</taxon>
        <taxon>Viridiplantae</taxon>
        <taxon>Streptophyta</taxon>
        <taxon>Embryophyta</taxon>
        <taxon>Tracheophyta</taxon>
        <taxon>Spermatophyta</taxon>
        <taxon>Magnoliopsida</taxon>
        <taxon>eudicotyledons</taxon>
        <taxon>Gunneridae</taxon>
        <taxon>Pentapetalae</taxon>
        <taxon>rosids</taxon>
        <taxon>fabids</taxon>
        <taxon>Malpighiales</taxon>
        <taxon>Salicaceae</taxon>
        <taxon>Flacourtieae</taxon>
        <taxon>Dovyalis</taxon>
    </lineage>
</organism>
<feature type="non-terminal residue" evidence="1">
    <location>
        <position position="1"/>
    </location>
</feature>
<dbReference type="EMBL" id="CAWUPB010000957">
    <property type="protein sequence ID" value="CAK7335229.1"/>
    <property type="molecule type" value="Genomic_DNA"/>
</dbReference>